<organism evidence="3 4">
    <name type="scientific">Parasitella parasitica</name>
    <dbReference type="NCBI Taxonomy" id="35722"/>
    <lineage>
        <taxon>Eukaryota</taxon>
        <taxon>Fungi</taxon>
        <taxon>Fungi incertae sedis</taxon>
        <taxon>Mucoromycota</taxon>
        <taxon>Mucoromycotina</taxon>
        <taxon>Mucoromycetes</taxon>
        <taxon>Mucorales</taxon>
        <taxon>Mucorineae</taxon>
        <taxon>Mucoraceae</taxon>
        <taxon>Parasitella</taxon>
    </lineage>
</organism>
<reference evidence="3 4" key="1">
    <citation type="submission" date="2014-09" db="EMBL/GenBank/DDBJ databases">
        <authorList>
            <person name="Ellenberger Sabrina"/>
        </authorList>
    </citation>
    <scope>NUCLEOTIDE SEQUENCE [LARGE SCALE GENOMIC DNA]</scope>
    <source>
        <strain evidence="3 4">CBS 412.66</strain>
    </source>
</reference>
<dbReference type="STRING" id="35722.A0A0B7NQ00"/>
<feature type="coiled-coil region" evidence="1">
    <location>
        <begin position="278"/>
        <end position="350"/>
    </location>
</feature>
<accession>A0A0B7NQ00</accession>
<evidence type="ECO:0000313" key="4">
    <source>
        <dbReference type="Proteomes" id="UP000054107"/>
    </source>
</evidence>
<evidence type="ECO:0000313" key="3">
    <source>
        <dbReference type="EMBL" id="CEP17049.1"/>
    </source>
</evidence>
<dbReference type="Proteomes" id="UP000054107">
    <property type="component" value="Unassembled WGS sequence"/>
</dbReference>
<dbReference type="AlphaFoldDB" id="A0A0B7NQ00"/>
<gene>
    <name evidence="3" type="primary">PARPA_11338.1 scaffold 43735</name>
</gene>
<sequence length="646" mass="72207">MASQTPHRQRVRKLPISINTSTTMVQTGSKRKLTETPVTPSILNRLSGTLSDIQNELVSKFGKLKSTLSCEHCTNIGCISITSLRHDSDSDEDEDIDSSPPLEFQCTVCRREQSTNHIHQALGIISKKSKNTTTTATFTPLPGTSAALVSAEDIALSEQYQQLKTKISCIECKAIGTMVKFGFTQTTQPRPRFQCSHCKRIFNISIMADMMSQLNTEQSPPPAPTLSPPTIEEDVVIMDAQSTGQASAIDNDSQEDLMPIWLAENNTPPPTSSNSQVIKFLLDSVKKLTDQANENQQKFDYINTLIEQNEQLKNELKKQKKKNELQKKEIEKLQKIIKEQKLQKNTTMNNIMRTNLSSSQHSKYASASTSNPVTQRTDGQNITDMMNNIDPHTTTMTTNTTNNITLTPLATLPKPSYAEQARKQPANKIKYAPGQFRSHQPTAANLELASKVFNATQQPPTAEYKYLYFPSSKRMKPSVIRSKLTLLGIDNVRVLDAHCPDWNVIGLLIHTNYEAELLSKFTAAKVNPIAYDYFNPIHLRDQRHSALSDSEKVTKLQTIFKNNLMRSLSYMRYPTCHSVAKFFNRKDILTTTELNSFIQNQKQQQITKAFPPNATNTTPPSNPSASASTQDAVQSPSAASDTNMQL</sequence>
<dbReference type="OrthoDB" id="2206543at2759"/>
<keyword evidence="1" id="KW-0175">Coiled coil</keyword>
<feature type="compositionally biased region" description="Low complexity" evidence="2">
    <location>
        <begin position="611"/>
        <end position="629"/>
    </location>
</feature>
<dbReference type="EMBL" id="LN733547">
    <property type="protein sequence ID" value="CEP17049.1"/>
    <property type="molecule type" value="Genomic_DNA"/>
</dbReference>
<evidence type="ECO:0000256" key="2">
    <source>
        <dbReference type="SAM" id="MobiDB-lite"/>
    </source>
</evidence>
<protein>
    <submittedName>
        <fullName evidence="3">Uncharacterized protein</fullName>
    </submittedName>
</protein>
<feature type="region of interest" description="Disordered" evidence="2">
    <location>
        <begin position="610"/>
        <end position="646"/>
    </location>
</feature>
<feature type="region of interest" description="Disordered" evidence="2">
    <location>
        <begin position="357"/>
        <end position="380"/>
    </location>
</feature>
<proteinExistence type="predicted"/>
<keyword evidence="4" id="KW-1185">Reference proteome</keyword>
<evidence type="ECO:0000256" key="1">
    <source>
        <dbReference type="SAM" id="Coils"/>
    </source>
</evidence>
<feature type="compositionally biased region" description="Low complexity" evidence="2">
    <location>
        <begin position="357"/>
        <end position="370"/>
    </location>
</feature>
<feature type="compositionally biased region" description="Polar residues" evidence="2">
    <location>
        <begin position="371"/>
        <end position="380"/>
    </location>
</feature>
<name>A0A0B7NQ00_9FUNG</name>
<feature type="compositionally biased region" description="Polar residues" evidence="2">
    <location>
        <begin position="630"/>
        <end position="646"/>
    </location>
</feature>